<gene>
    <name evidence="3" type="ORF">D0Y96_13585</name>
</gene>
<dbReference type="Proteomes" id="UP000264702">
    <property type="component" value="Unassembled WGS sequence"/>
</dbReference>
<keyword evidence="4" id="KW-1185">Reference proteome</keyword>
<evidence type="ECO:0000256" key="1">
    <source>
        <dbReference type="SAM" id="Phobius"/>
    </source>
</evidence>
<dbReference type="Pfam" id="PF13490">
    <property type="entry name" value="zf-HC2"/>
    <property type="match status" value="1"/>
</dbReference>
<sequence>MKCELAQEYAALSVYGELSDDQAHQLQQHLGGCEECSRELEALQALQKAMSLLTVAEPSPNLLARTRIRLEEALDAMPHGSWLLRVWQRFQQALARLSAVPVMASALLLFGTAVGIYAGYCAGVHVHDSEEARLILSAPPQSSDTPGLIASVSGIVQQPDSEQVEVHYNRLVPETIHGSLDDPQIRRLLLVGTQNRVNPDVRGDSVSLLADECRAGHQCSGGPIRNALMLALRTDRNAVVRLKALNGLQPYIADDMQVRDAILESLLNDSDPRIRTQAITLIEPVEGDSSVRQVLHAVSLEDDNPQIRIVSRQVLDQIPQIQ</sequence>
<feature type="transmembrane region" description="Helical" evidence="1">
    <location>
        <begin position="93"/>
        <end position="120"/>
    </location>
</feature>
<proteinExistence type="predicted"/>
<evidence type="ECO:0000259" key="2">
    <source>
        <dbReference type="Pfam" id="PF13490"/>
    </source>
</evidence>
<comment type="caution">
    <text evidence="3">The sequence shown here is derived from an EMBL/GenBank/DDBJ whole genome shotgun (WGS) entry which is preliminary data.</text>
</comment>
<feature type="domain" description="Putative zinc-finger" evidence="2">
    <location>
        <begin position="3"/>
        <end position="36"/>
    </location>
</feature>
<dbReference type="RefSeq" id="WP_117300751.1">
    <property type="nucleotide sequence ID" value="NZ_QVQT02000004.1"/>
</dbReference>
<accession>A0A372IN76</accession>
<name>A0A372IN76_9BACT</name>
<dbReference type="AlphaFoldDB" id="A0A372IN76"/>
<dbReference type="SUPFAM" id="SSF48371">
    <property type="entry name" value="ARM repeat"/>
    <property type="match status" value="1"/>
</dbReference>
<keyword evidence="1" id="KW-1133">Transmembrane helix</keyword>
<dbReference type="OrthoDB" id="113002at2"/>
<reference evidence="3 4" key="1">
    <citation type="submission" date="2018-08" db="EMBL/GenBank/DDBJ databases">
        <title>Acidipila sp. 4G-K13, an acidobacterium isolated from forest soil.</title>
        <authorList>
            <person name="Gao Z.-H."/>
            <person name="Qiu L.-H."/>
        </authorList>
    </citation>
    <scope>NUCLEOTIDE SEQUENCE [LARGE SCALE GENOMIC DNA]</scope>
    <source>
        <strain evidence="3 4">4G-K13</strain>
    </source>
</reference>
<dbReference type="InterPro" id="IPR027383">
    <property type="entry name" value="Znf_put"/>
</dbReference>
<dbReference type="InterPro" id="IPR041916">
    <property type="entry name" value="Anti_sigma_zinc_sf"/>
</dbReference>
<dbReference type="InterPro" id="IPR011989">
    <property type="entry name" value="ARM-like"/>
</dbReference>
<protein>
    <recommendedName>
        <fullName evidence="2">Putative zinc-finger domain-containing protein</fullName>
    </recommendedName>
</protein>
<evidence type="ECO:0000313" key="3">
    <source>
        <dbReference type="EMBL" id="RFU16412.1"/>
    </source>
</evidence>
<evidence type="ECO:0000313" key="4">
    <source>
        <dbReference type="Proteomes" id="UP000264702"/>
    </source>
</evidence>
<dbReference type="Gene3D" id="1.10.10.1320">
    <property type="entry name" value="Anti-sigma factor, zinc-finger domain"/>
    <property type="match status" value="1"/>
</dbReference>
<dbReference type="Gene3D" id="1.25.10.10">
    <property type="entry name" value="Leucine-rich Repeat Variant"/>
    <property type="match status" value="1"/>
</dbReference>
<dbReference type="EMBL" id="QVQT01000004">
    <property type="protein sequence ID" value="RFU16412.1"/>
    <property type="molecule type" value="Genomic_DNA"/>
</dbReference>
<keyword evidence="1" id="KW-0812">Transmembrane</keyword>
<keyword evidence="1" id="KW-0472">Membrane</keyword>
<organism evidence="3 4">
    <name type="scientific">Paracidobacterium acidisoli</name>
    <dbReference type="NCBI Taxonomy" id="2303751"/>
    <lineage>
        <taxon>Bacteria</taxon>
        <taxon>Pseudomonadati</taxon>
        <taxon>Acidobacteriota</taxon>
        <taxon>Terriglobia</taxon>
        <taxon>Terriglobales</taxon>
        <taxon>Acidobacteriaceae</taxon>
        <taxon>Paracidobacterium</taxon>
    </lineage>
</organism>
<dbReference type="Pfam" id="PF13646">
    <property type="entry name" value="HEAT_2"/>
    <property type="match status" value="1"/>
</dbReference>
<dbReference type="InterPro" id="IPR016024">
    <property type="entry name" value="ARM-type_fold"/>
</dbReference>